<evidence type="ECO:0000313" key="3">
    <source>
        <dbReference type="Proteomes" id="UP000317093"/>
    </source>
</evidence>
<accession>A0A518B5F4</accession>
<keyword evidence="2" id="KW-0378">Hydrolase</keyword>
<sequence length="86" mass="9901">MSRPREQPSPPRIVRRTLTARQRQIVEFIQRHYRDQGVAPTQREIADGVMLQQSTVAGHLDRIEKKGWILRVPGLARMLFVAEDAA</sequence>
<name>A0A518B5F4_9BACT</name>
<dbReference type="EC" id="3.4.21.88" evidence="2"/>
<dbReference type="EMBL" id="CP036279">
    <property type="protein sequence ID" value="QDU62182.1"/>
    <property type="molecule type" value="Genomic_DNA"/>
</dbReference>
<reference evidence="2 3" key="1">
    <citation type="submission" date="2019-02" db="EMBL/GenBank/DDBJ databases">
        <title>Deep-cultivation of Planctomycetes and their phenomic and genomic characterization uncovers novel biology.</title>
        <authorList>
            <person name="Wiegand S."/>
            <person name="Jogler M."/>
            <person name="Boedeker C."/>
            <person name="Pinto D."/>
            <person name="Vollmers J."/>
            <person name="Rivas-Marin E."/>
            <person name="Kohn T."/>
            <person name="Peeters S.H."/>
            <person name="Heuer A."/>
            <person name="Rast P."/>
            <person name="Oberbeckmann S."/>
            <person name="Bunk B."/>
            <person name="Jeske O."/>
            <person name="Meyerdierks A."/>
            <person name="Storesund J.E."/>
            <person name="Kallscheuer N."/>
            <person name="Luecker S."/>
            <person name="Lage O.M."/>
            <person name="Pohl T."/>
            <person name="Merkel B.J."/>
            <person name="Hornburger P."/>
            <person name="Mueller R.-W."/>
            <person name="Bruemmer F."/>
            <person name="Labrenz M."/>
            <person name="Spormann A.M."/>
            <person name="Op den Camp H."/>
            <person name="Overmann J."/>
            <person name="Amann R."/>
            <person name="Jetten M.S.M."/>
            <person name="Mascher T."/>
            <person name="Medema M.H."/>
            <person name="Devos D.P."/>
            <person name="Kaster A.-K."/>
            <person name="Ovreas L."/>
            <person name="Rohde M."/>
            <person name="Galperin M.Y."/>
            <person name="Jogler C."/>
        </authorList>
    </citation>
    <scope>NUCLEOTIDE SEQUENCE [LARGE SCALE GENOMIC DNA]</scope>
    <source>
        <strain evidence="2 3">Pan216</strain>
    </source>
</reference>
<dbReference type="OrthoDB" id="9799747at2"/>
<dbReference type="Pfam" id="PF01726">
    <property type="entry name" value="LexA_DNA_bind"/>
    <property type="match status" value="1"/>
</dbReference>
<evidence type="ECO:0000259" key="1">
    <source>
        <dbReference type="Pfam" id="PF01726"/>
    </source>
</evidence>
<dbReference type="AlphaFoldDB" id="A0A518B5F4"/>
<organism evidence="2 3">
    <name type="scientific">Kolteria novifilia</name>
    <dbReference type="NCBI Taxonomy" id="2527975"/>
    <lineage>
        <taxon>Bacteria</taxon>
        <taxon>Pseudomonadati</taxon>
        <taxon>Planctomycetota</taxon>
        <taxon>Planctomycetia</taxon>
        <taxon>Kolteriales</taxon>
        <taxon>Kolteriaceae</taxon>
        <taxon>Kolteria</taxon>
    </lineage>
</organism>
<dbReference type="RefSeq" id="WP_145258752.1">
    <property type="nucleotide sequence ID" value="NZ_CP036279.1"/>
</dbReference>
<proteinExistence type="predicted"/>
<dbReference type="GO" id="GO:0006508">
    <property type="term" value="P:proteolysis"/>
    <property type="evidence" value="ECO:0007669"/>
    <property type="project" value="InterPro"/>
</dbReference>
<evidence type="ECO:0000313" key="2">
    <source>
        <dbReference type="EMBL" id="QDU62182.1"/>
    </source>
</evidence>
<keyword evidence="3" id="KW-1185">Reference proteome</keyword>
<dbReference type="SUPFAM" id="SSF46785">
    <property type="entry name" value="Winged helix' DNA-binding domain"/>
    <property type="match status" value="1"/>
</dbReference>
<dbReference type="InterPro" id="IPR036388">
    <property type="entry name" value="WH-like_DNA-bd_sf"/>
</dbReference>
<dbReference type="Proteomes" id="UP000317093">
    <property type="component" value="Chromosome"/>
</dbReference>
<dbReference type="Gene3D" id="1.10.10.10">
    <property type="entry name" value="Winged helix-like DNA-binding domain superfamily/Winged helix DNA-binding domain"/>
    <property type="match status" value="1"/>
</dbReference>
<dbReference type="KEGG" id="knv:Pan216_30490"/>
<dbReference type="InterPro" id="IPR036390">
    <property type="entry name" value="WH_DNA-bd_sf"/>
</dbReference>
<protein>
    <submittedName>
        <fullName evidence="2">LexA repressor</fullName>
        <ecNumber evidence="2">3.4.21.88</ecNumber>
    </submittedName>
</protein>
<dbReference type="GO" id="GO:0004252">
    <property type="term" value="F:serine-type endopeptidase activity"/>
    <property type="evidence" value="ECO:0007669"/>
    <property type="project" value="UniProtKB-EC"/>
</dbReference>
<feature type="domain" description="LexA repressor DNA-binding" evidence="1">
    <location>
        <begin position="16"/>
        <end position="77"/>
    </location>
</feature>
<gene>
    <name evidence="2" type="primary">lexA_1</name>
    <name evidence="2" type="ORF">Pan216_30490</name>
</gene>
<dbReference type="InterPro" id="IPR006199">
    <property type="entry name" value="LexA_DNA-bd_dom"/>
</dbReference>